<dbReference type="PANTHER" id="PTHR31529">
    <property type="entry name" value="LOB DOMAIN CONTAINING PROTEIN"/>
    <property type="match status" value="1"/>
</dbReference>
<evidence type="ECO:0000256" key="2">
    <source>
        <dbReference type="SAM" id="MobiDB-lite"/>
    </source>
</evidence>
<feature type="compositionally biased region" description="Pro residues" evidence="2">
    <location>
        <begin position="1"/>
        <end position="20"/>
    </location>
</feature>
<dbReference type="PROSITE" id="PS50891">
    <property type="entry name" value="LOB"/>
    <property type="match status" value="1"/>
</dbReference>
<dbReference type="EMBL" id="QPKB01000005">
    <property type="protein sequence ID" value="RWR85411.1"/>
    <property type="molecule type" value="Genomic_DNA"/>
</dbReference>
<sequence length="304" mass="33045">MHPSLSPLPHPSLPPSPPFPHSINPNYPIIDDRNTTTTTTTTIIDNMDSSADRASDKSWDRRRGTSKKVAQVNVDGGKRGSVVVKPRDELAATADGPPLAPATSPCGACKFLRRKCVSGCVFAPYFGSDQGAARFAAVHKVFGASNVSKLLLHIPAHRRHDAVVTISYEAQARLSDPVYGCVSAILALQQQVTTLQMELSVVQTQLMNSRLAIANALQVQQQQQQQQQNIAVLQPAYSNNSVTSNNLVNISTFPSSFDLTDTAPSSRSFEPLQITQPLQDEEEDEEESGNPIIFADAFLQQRVI</sequence>
<feature type="region of interest" description="Disordered" evidence="2">
    <location>
        <begin position="1"/>
        <end position="70"/>
    </location>
</feature>
<reference evidence="4 5" key="1">
    <citation type="journal article" date="2019" name="Nat. Plants">
        <title>Stout camphor tree genome fills gaps in understanding of flowering plant genome evolution.</title>
        <authorList>
            <person name="Chaw S.M."/>
            <person name="Liu Y.C."/>
            <person name="Wu Y.W."/>
            <person name="Wang H.Y."/>
            <person name="Lin C.I."/>
            <person name="Wu C.S."/>
            <person name="Ke H.M."/>
            <person name="Chang L.Y."/>
            <person name="Hsu C.Y."/>
            <person name="Yang H.T."/>
            <person name="Sudianto E."/>
            <person name="Hsu M.H."/>
            <person name="Wu K.P."/>
            <person name="Wang L.N."/>
            <person name="Leebens-Mack J.H."/>
            <person name="Tsai I.J."/>
        </authorList>
    </citation>
    <scope>NUCLEOTIDE SEQUENCE [LARGE SCALE GENOMIC DNA]</scope>
    <source>
        <strain evidence="5">cv. Chaw 1501</strain>
        <tissue evidence="4">Young leaves</tissue>
    </source>
</reference>
<dbReference type="GO" id="GO:0045893">
    <property type="term" value="P:positive regulation of DNA-templated transcription"/>
    <property type="evidence" value="ECO:0007669"/>
    <property type="project" value="TreeGrafter"/>
</dbReference>
<keyword evidence="5" id="KW-1185">Reference proteome</keyword>
<feature type="compositionally biased region" description="Basic and acidic residues" evidence="2">
    <location>
        <begin position="50"/>
        <end position="63"/>
    </location>
</feature>
<organism evidence="4 5">
    <name type="scientific">Cinnamomum micranthum f. kanehirae</name>
    <dbReference type="NCBI Taxonomy" id="337451"/>
    <lineage>
        <taxon>Eukaryota</taxon>
        <taxon>Viridiplantae</taxon>
        <taxon>Streptophyta</taxon>
        <taxon>Embryophyta</taxon>
        <taxon>Tracheophyta</taxon>
        <taxon>Spermatophyta</taxon>
        <taxon>Magnoliopsida</taxon>
        <taxon>Magnoliidae</taxon>
        <taxon>Laurales</taxon>
        <taxon>Lauraceae</taxon>
        <taxon>Cinnamomum</taxon>
    </lineage>
</organism>
<evidence type="ECO:0000313" key="5">
    <source>
        <dbReference type="Proteomes" id="UP000283530"/>
    </source>
</evidence>
<dbReference type="GO" id="GO:0005634">
    <property type="term" value="C:nucleus"/>
    <property type="evidence" value="ECO:0007669"/>
    <property type="project" value="TreeGrafter"/>
</dbReference>
<accession>A0A3S3P8G6</accession>
<dbReference type="Proteomes" id="UP000283530">
    <property type="component" value="Unassembled WGS sequence"/>
</dbReference>
<dbReference type="InterPro" id="IPR004883">
    <property type="entry name" value="LOB"/>
</dbReference>
<dbReference type="GO" id="GO:0009755">
    <property type="term" value="P:hormone-mediated signaling pathway"/>
    <property type="evidence" value="ECO:0007669"/>
    <property type="project" value="TreeGrafter"/>
</dbReference>
<dbReference type="OrthoDB" id="1903788at2759"/>
<proteinExistence type="inferred from homology"/>
<comment type="similarity">
    <text evidence="1">Belongs to the LOB domain-containing protein family.</text>
</comment>
<dbReference type="AlphaFoldDB" id="A0A3S3P8G6"/>
<evidence type="ECO:0000259" key="3">
    <source>
        <dbReference type="PROSITE" id="PS50891"/>
    </source>
</evidence>
<evidence type="ECO:0000313" key="4">
    <source>
        <dbReference type="EMBL" id="RWR85411.1"/>
    </source>
</evidence>
<name>A0A3S3P8G6_9MAGN</name>
<evidence type="ECO:0000256" key="1">
    <source>
        <dbReference type="ARBA" id="ARBA00005474"/>
    </source>
</evidence>
<dbReference type="PANTHER" id="PTHR31529:SF12">
    <property type="entry name" value="LOB DOMAIN-CONTAINING PROTEIN 20"/>
    <property type="match status" value="1"/>
</dbReference>
<gene>
    <name evidence="4" type="ORF">CKAN_01427500</name>
</gene>
<dbReference type="Pfam" id="PF03195">
    <property type="entry name" value="LOB"/>
    <property type="match status" value="1"/>
</dbReference>
<comment type="caution">
    <text evidence="4">The sequence shown here is derived from an EMBL/GenBank/DDBJ whole genome shotgun (WGS) entry which is preliminary data.</text>
</comment>
<protein>
    <submittedName>
        <fullName evidence="4">LOB domain-containing protein 20</fullName>
    </submittedName>
</protein>
<feature type="domain" description="LOB" evidence="3">
    <location>
        <begin position="104"/>
        <end position="206"/>
    </location>
</feature>